<accession>A0A5B0R632</accession>
<sequence>MEARLARVRLSSYEIILGSFEPTQLHRVILRFKDRNYTFESARTSKHSNLLFFRFFEFQRGLQQKKNAGRK</sequence>
<reference evidence="1 2" key="1">
    <citation type="submission" date="2019-05" db="EMBL/GenBank/DDBJ databases">
        <title>Emergence of the Ug99 lineage of the wheat stem rust pathogen through somatic hybridization.</title>
        <authorList>
            <person name="Li F."/>
            <person name="Upadhyaya N.M."/>
            <person name="Sperschneider J."/>
            <person name="Matny O."/>
            <person name="Nguyen-Phuc H."/>
            <person name="Mago R."/>
            <person name="Raley C."/>
            <person name="Miller M.E."/>
            <person name="Silverstein K.A.T."/>
            <person name="Henningsen E."/>
            <person name="Hirsch C.D."/>
            <person name="Visser B."/>
            <person name="Pretorius Z.A."/>
            <person name="Steffenson B.J."/>
            <person name="Schwessinger B."/>
            <person name="Dodds P.N."/>
            <person name="Figueroa M."/>
        </authorList>
    </citation>
    <scope>NUCLEOTIDE SEQUENCE [LARGE SCALE GENOMIC DNA]</scope>
    <source>
        <strain evidence="1 2">Ug99</strain>
    </source>
</reference>
<organism evidence="1 2">
    <name type="scientific">Puccinia graminis f. sp. tritici</name>
    <dbReference type="NCBI Taxonomy" id="56615"/>
    <lineage>
        <taxon>Eukaryota</taxon>
        <taxon>Fungi</taxon>
        <taxon>Dikarya</taxon>
        <taxon>Basidiomycota</taxon>
        <taxon>Pucciniomycotina</taxon>
        <taxon>Pucciniomycetes</taxon>
        <taxon>Pucciniales</taxon>
        <taxon>Pucciniaceae</taxon>
        <taxon>Puccinia</taxon>
    </lineage>
</organism>
<dbReference type="EMBL" id="VDEP01000244">
    <property type="protein sequence ID" value="KAA1120455.1"/>
    <property type="molecule type" value="Genomic_DNA"/>
</dbReference>
<evidence type="ECO:0000313" key="2">
    <source>
        <dbReference type="Proteomes" id="UP000325313"/>
    </source>
</evidence>
<comment type="caution">
    <text evidence="1">The sequence shown here is derived from an EMBL/GenBank/DDBJ whole genome shotgun (WGS) entry which is preliminary data.</text>
</comment>
<proteinExistence type="predicted"/>
<name>A0A5B0R632_PUCGR</name>
<dbReference type="AlphaFoldDB" id="A0A5B0R632"/>
<protein>
    <submittedName>
        <fullName evidence="1">Uncharacterized protein</fullName>
    </submittedName>
</protein>
<evidence type="ECO:0000313" key="1">
    <source>
        <dbReference type="EMBL" id="KAA1120455.1"/>
    </source>
</evidence>
<gene>
    <name evidence="1" type="ORF">PGTUg99_020466</name>
</gene>
<dbReference type="Proteomes" id="UP000325313">
    <property type="component" value="Unassembled WGS sequence"/>
</dbReference>